<evidence type="ECO:0000256" key="14">
    <source>
        <dbReference type="SAM" id="MobiDB-lite"/>
    </source>
</evidence>
<dbReference type="InterPro" id="IPR001734">
    <property type="entry name" value="Na/solute_symporter"/>
</dbReference>
<evidence type="ECO:0000256" key="10">
    <source>
        <dbReference type="ARBA" id="ARBA00023180"/>
    </source>
</evidence>
<feature type="transmembrane region" description="Helical" evidence="15">
    <location>
        <begin position="413"/>
        <end position="432"/>
    </location>
</feature>
<dbReference type="Gene3D" id="1.20.1730.10">
    <property type="entry name" value="Sodium/glucose cotransporter"/>
    <property type="match status" value="1"/>
</dbReference>
<dbReference type="InterPro" id="IPR038377">
    <property type="entry name" value="Na/Glc_symporter_sf"/>
</dbReference>
<feature type="transmembrane region" description="Helical" evidence="15">
    <location>
        <begin position="244"/>
        <end position="260"/>
    </location>
</feature>
<dbReference type="InterPro" id="IPR018212">
    <property type="entry name" value="Na/solute_symporter_CS"/>
</dbReference>
<dbReference type="GO" id="GO:0015075">
    <property type="term" value="F:monoatomic ion transmembrane transporter activity"/>
    <property type="evidence" value="ECO:0007669"/>
    <property type="project" value="UniProtKB-ARBA"/>
</dbReference>
<dbReference type="KEGG" id="bbel:109487995"/>
<keyword evidence="3" id="KW-0813">Transport</keyword>
<evidence type="ECO:0000313" key="17">
    <source>
        <dbReference type="RefSeq" id="XP_019647696.1"/>
    </source>
</evidence>
<dbReference type="PANTHER" id="PTHR42985">
    <property type="entry name" value="SODIUM-COUPLED MONOCARBOXYLATE TRANSPORTER"/>
    <property type="match status" value="1"/>
</dbReference>
<reference evidence="17" key="1">
    <citation type="submission" date="2025-08" db="UniProtKB">
        <authorList>
            <consortium name="RefSeq"/>
        </authorList>
    </citation>
    <scope>IDENTIFICATION</scope>
    <source>
        <tissue evidence="17">Gonad</tissue>
    </source>
</reference>
<dbReference type="OrthoDB" id="6132759at2759"/>
<evidence type="ECO:0000256" key="6">
    <source>
        <dbReference type="ARBA" id="ARBA00022989"/>
    </source>
</evidence>
<evidence type="ECO:0000256" key="4">
    <source>
        <dbReference type="ARBA" id="ARBA00022475"/>
    </source>
</evidence>
<dbReference type="AlphaFoldDB" id="A0A6P5AZS9"/>
<keyword evidence="6 15" id="KW-1133">Transmembrane helix</keyword>
<feature type="transmembrane region" description="Helical" evidence="15">
    <location>
        <begin position="540"/>
        <end position="561"/>
    </location>
</feature>
<gene>
    <name evidence="17" type="primary">LOC109487995</name>
</gene>
<feature type="transmembrane region" description="Helical" evidence="15">
    <location>
        <begin position="16"/>
        <end position="34"/>
    </location>
</feature>
<dbReference type="GeneID" id="109487995"/>
<keyword evidence="10" id="KW-0325">Glycoprotein</keyword>
<keyword evidence="7" id="KW-0915">Sodium</keyword>
<keyword evidence="8" id="KW-0406">Ion transport</keyword>
<keyword evidence="5 15" id="KW-0812">Transmembrane</keyword>
<evidence type="ECO:0000256" key="1">
    <source>
        <dbReference type="ARBA" id="ARBA00004651"/>
    </source>
</evidence>
<keyword evidence="11" id="KW-0739">Sodium transport</keyword>
<dbReference type="Proteomes" id="UP000515135">
    <property type="component" value="Unplaced"/>
</dbReference>
<dbReference type="NCBIfam" id="TIGR00813">
    <property type="entry name" value="sss"/>
    <property type="match status" value="1"/>
</dbReference>
<dbReference type="Pfam" id="PF00474">
    <property type="entry name" value="SSF"/>
    <property type="match status" value="1"/>
</dbReference>
<feature type="transmembrane region" description="Helical" evidence="15">
    <location>
        <begin position="444"/>
        <end position="464"/>
    </location>
</feature>
<evidence type="ECO:0000313" key="16">
    <source>
        <dbReference type="Proteomes" id="UP000515135"/>
    </source>
</evidence>
<feature type="transmembrane region" description="Helical" evidence="15">
    <location>
        <begin position="55"/>
        <end position="74"/>
    </location>
</feature>
<dbReference type="GO" id="GO:0015293">
    <property type="term" value="F:symporter activity"/>
    <property type="evidence" value="ECO:0007669"/>
    <property type="project" value="TreeGrafter"/>
</dbReference>
<evidence type="ECO:0000256" key="3">
    <source>
        <dbReference type="ARBA" id="ARBA00022448"/>
    </source>
</evidence>
<keyword evidence="9 15" id="KW-0472">Membrane</keyword>
<proteinExistence type="inferred from homology"/>
<name>A0A6P5AZS9_BRABE</name>
<comment type="subcellular location">
    <subcellularLocation>
        <location evidence="1">Cell membrane</location>
        <topology evidence="1">Multi-pass membrane protein</topology>
    </subcellularLocation>
</comment>
<keyword evidence="16" id="KW-1185">Reference proteome</keyword>
<feature type="transmembrane region" description="Helical" evidence="15">
    <location>
        <begin position="192"/>
        <end position="210"/>
    </location>
</feature>
<dbReference type="GO" id="GO:0098660">
    <property type="term" value="P:inorganic ion transmembrane transport"/>
    <property type="evidence" value="ECO:0007669"/>
    <property type="project" value="UniProtKB-ARBA"/>
</dbReference>
<evidence type="ECO:0000256" key="2">
    <source>
        <dbReference type="ARBA" id="ARBA00006434"/>
    </source>
</evidence>
<accession>A0A6P5AZS9</accession>
<dbReference type="PROSITE" id="PS50283">
    <property type="entry name" value="NA_SOLUT_SYMP_3"/>
    <property type="match status" value="1"/>
</dbReference>
<evidence type="ECO:0000256" key="8">
    <source>
        <dbReference type="ARBA" id="ARBA00023065"/>
    </source>
</evidence>
<protein>
    <submittedName>
        <fullName evidence="17">Sodium-coupled monocarboxylate transporter 1-like</fullName>
    </submittedName>
</protein>
<dbReference type="PROSITE" id="PS00456">
    <property type="entry name" value="NA_SOLUT_SYMP_1"/>
    <property type="match status" value="1"/>
</dbReference>
<dbReference type="GO" id="GO:0006814">
    <property type="term" value="P:sodium ion transport"/>
    <property type="evidence" value="ECO:0007669"/>
    <property type="project" value="UniProtKB-KW"/>
</dbReference>
<evidence type="ECO:0000256" key="11">
    <source>
        <dbReference type="ARBA" id="ARBA00023201"/>
    </source>
</evidence>
<evidence type="ECO:0000256" key="13">
    <source>
        <dbReference type="RuleBase" id="RU362091"/>
    </source>
</evidence>
<organism evidence="16 17">
    <name type="scientific">Branchiostoma belcheri</name>
    <name type="common">Amphioxus</name>
    <dbReference type="NCBI Taxonomy" id="7741"/>
    <lineage>
        <taxon>Eukaryota</taxon>
        <taxon>Metazoa</taxon>
        <taxon>Chordata</taxon>
        <taxon>Cephalochordata</taxon>
        <taxon>Leptocardii</taxon>
        <taxon>Amphioxiformes</taxon>
        <taxon>Branchiostomatidae</taxon>
        <taxon>Branchiostoma</taxon>
    </lineage>
</organism>
<feature type="transmembrane region" description="Helical" evidence="15">
    <location>
        <begin position="323"/>
        <end position="351"/>
    </location>
</feature>
<evidence type="ECO:0000256" key="12">
    <source>
        <dbReference type="ARBA" id="ARBA00036099"/>
    </source>
</evidence>
<feature type="transmembrane region" description="Helical" evidence="15">
    <location>
        <begin position="388"/>
        <end position="407"/>
    </location>
</feature>
<comment type="catalytic activity">
    <reaction evidence="12">
        <text>iodide(out) + 2 Na(+)(out) = iodide(in) + 2 Na(+)(in)</text>
        <dbReference type="Rhea" id="RHEA:71207"/>
        <dbReference type="ChEBI" id="CHEBI:16382"/>
        <dbReference type="ChEBI" id="CHEBI:29101"/>
    </reaction>
</comment>
<feature type="region of interest" description="Disordered" evidence="14">
    <location>
        <begin position="603"/>
        <end position="643"/>
    </location>
</feature>
<dbReference type="InterPro" id="IPR051163">
    <property type="entry name" value="Sodium:Solute_Symporter_SSF"/>
</dbReference>
<evidence type="ECO:0000256" key="7">
    <source>
        <dbReference type="ARBA" id="ARBA00023053"/>
    </source>
</evidence>
<evidence type="ECO:0000256" key="9">
    <source>
        <dbReference type="ARBA" id="ARBA00023136"/>
    </source>
</evidence>
<keyword evidence="4" id="KW-1003">Cell membrane</keyword>
<dbReference type="GO" id="GO:0005886">
    <property type="term" value="C:plasma membrane"/>
    <property type="evidence" value="ECO:0007669"/>
    <property type="project" value="UniProtKB-SubCell"/>
</dbReference>
<feature type="transmembrane region" description="Helical" evidence="15">
    <location>
        <begin position="134"/>
        <end position="155"/>
    </location>
</feature>
<feature type="transmembrane region" description="Helical" evidence="15">
    <location>
        <begin position="94"/>
        <end position="113"/>
    </location>
</feature>
<evidence type="ECO:0000256" key="5">
    <source>
        <dbReference type="ARBA" id="ARBA00022692"/>
    </source>
</evidence>
<dbReference type="CDD" id="cd11492">
    <property type="entry name" value="SLC5sbd_NIS-SMVT"/>
    <property type="match status" value="1"/>
</dbReference>
<feature type="transmembrane region" description="Helical" evidence="15">
    <location>
        <begin position="281"/>
        <end position="303"/>
    </location>
</feature>
<comment type="similarity">
    <text evidence="2 13">Belongs to the sodium:solute symporter (SSF) (TC 2.A.21) family.</text>
</comment>
<evidence type="ECO:0000256" key="15">
    <source>
        <dbReference type="SAM" id="Phobius"/>
    </source>
</evidence>
<dbReference type="PANTHER" id="PTHR42985:SF40">
    <property type="entry name" value="LD47995P-RELATED"/>
    <property type="match status" value="1"/>
</dbReference>
<sequence length="643" mass="69252">MPAGGHVVRYLSVADYVVFSVLLAVSAAIGLYYACTGGRQRTQREFLMADRSMSVLPVTMSLLASFSSAITVLGTTAEIYTNGTMYWNNLVSSVLSMVVCSRLFLPVFFDLGMTSTYEYLEKRFSKSVRRLCSFAFMINMVIYMGLGLYAPALALSVVTGMSLWGSILSMGIVCTFYTTIGGMKAVMWTDTFQVVVMVTGFLAVIIQGSIEAGGLGKVWDIANSGHRLEIFNFDPDPRVRHTNWNIWVGGVFVSASIYGVNQAQVQRYLSCPSLAKARTALYLNIVGIAVITSCACLSGLVIYARYHGCDPLLAGAITSRDQILPYFVMDILSFLPGMPGLFVACVASGALSTLSSGLNSLAAVTLEDFVKPWLPKLSDIKYTTISKALVLLHGVLMVLVASFASLLGPLAQAAISVFGMISGPILGIFILGMMFPCANSTGGLVGLLSSLVLTLWIGIGSIVWPRRRWLPPVSTHQCPVNFTATTENATGTALHSVVMDTAANVTTQTTLLSSTLGGNLTSESSGLNYPPEAALYQLSYAWLAAVAVLSCVIIGLAVSFLTDPQDPREVSPRLIIPVYDRLFCCLPERVRRVLRCGVRYGEQDADDTKEHTSAELEEESTTAKEQANSTADGKARQQEATSL</sequence>
<dbReference type="RefSeq" id="XP_019647696.1">
    <property type="nucleotide sequence ID" value="XM_019792137.1"/>
</dbReference>
<feature type="transmembrane region" description="Helical" evidence="15">
    <location>
        <begin position="161"/>
        <end position="180"/>
    </location>
</feature>